<dbReference type="GO" id="GO:0006171">
    <property type="term" value="P:cAMP biosynthetic process"/>
    <property type="evidence" value="ECO:0007669"/>
    <property type="project" value="TreeGrafter"/>
</dbReference>
<dbReference type="AlphaFoldDB" id="A0A0X3TP55"/>
<name>A0A0X3TP55_9RHOB</name>
<dbReference type="STRING" id="1685379.AVO45_13005"/>
<dbReference type="InterPro" id="IPR050697">
    <property type="entry name" value="Adenylyl/Guanylyl_Cyclase_3/4"/>
</dbReference>
<dbReference type="Pfam" id="PF00211">
    <property type="entry name" value="Guanylate_cyc"/>
    <property type="match status" value="1"/>
</dbReference>
<dbReference type="SUPFAM" id="SSF48452">
    <property type="entry name" value="TPR-like"/>
    <property type="match status" value="1"/>
</dbReference>
<dbReference type="Gene3D" id="3.30.70.1230">
    <property type="entry name" value="Nucleotide cyclase"/>
    <property type="match status" value="1"/>
</dbReference>
<reference evidence="2 3" key="1">
    <citation type="submission" date="2015-12" db="EMBL/GenBank/DDBJ databases">
        <authorList>
            <person name="Shamseldin A."/>
            <person name="Moawad H."/>
            <person name="Abd El-Rahim W.M."/>
            <person name="Sadowsky M.J."/>
        </authorList>
    </citation>
    <scope>NUCLEOTIDE SEQUENCE [LARGE SCALE GENOMIC DNA]</scope>
    <source>
        <strain evidence="2 3">ZGT118</strain>
    </source>
</reference>
<dbReference type="InterPro" id="IPR001054">
    <property type="entry name" value="A/G_cyclase"/>
</dbReference>
<evidence type="ECO:0000313" key="2">
    <source>
        <dbReference type="EMBL" id="KUJ76226.1"/>
    </source>
</evidence>
<feature type="domain" description="Guanylate cyclase" evidence="1">
    <location>
        <begin position="7"/>
        <end position="115"/>
    </location>
</feature>
<organism evidence="2 3">
    <name type="scientific">Ruegeria marisrubri</name>
    <dbReference type="NCBI Taxonomy" id="1685379"/>
    <lineage>
        <taxon>Bacteria</taxon>
        <taxon>Pseudomonadati</taxon>
        <taxon>Pseudomonadota</taxon>
        <taxon>Alphaproteobacteria</taxon>
        <taxon>Rhodobacterales</taxon>
        <taxon>Roseobacteraceae</taxon>
        <taxon>Ruegeria</taxon>
    </lineage>
</organism>
<dbReference type="PANTHER" id="PTHR43081">
    <property type="entry name" value="ADENYLATE CYCLASE, TERMINAL-DIFFERENTIATION SPECIFIC-RELATED"/>
    <property type="match status" value="1"/>
</dbReference>
<dbReference type="GO" id="GO:0035556">
    <property type="term" value="P:intracellular signal transduction"/>
    <property type="evidence" value="ECO:0007669"/>
    <property type="project" value="InterPro"/>
</dbReference>
<dbReference type="OrthoDB" id="54411at2"/>
<sequence>MESRLAVLMFADIVGYTAMMESDQAATIEAVRKLHADLLEPLVNAHEGTILKRLGDGWIISFGSVASCVEGAMEIQSALQTASALKLRIGAHIGEVVSDGDDIYGSGLNIAQRIEAEAPPGGLMVSEDLFRQLSGPVASELKDAGIFRLKNIAQPVRLYQWRASRQRGNDPGGITSIAVGAIEYAPLDAETAALAGDLHDQLVIRMSRRVGVVILDAAAMPVEDATYDLRSRLRVAGGKGRLSLTLVLRSEGRPVWSESYDRETDDIFDFCDVVLERAEADLRIQTNAFDGDRLAHIPEEDLSISELRARAANAFYRLTYDDWSEGLRLMKRAKRMNPKDGVALAMRAEAEIMLSAARYEPLPDELRDTLETDLDTAVEQSPSSDYVFWARGYFRINCLQDAEGARADLQRSRDLNPAYAENHELDGHILMTEEDFAGAADRFGLLLQRQVHNPMIPYRRFLRAAALYCAGRYDMAASEARMAADTRPKERAMHLMHALALREAGDQGAAKTAFARAASLDPTPNVCSRCPVLPPSQDRFRNSLAAAIRSPQGRLEGIEL</sequence>
<accession>A0A0X3TP55</accession>
<gene>
    <name evidence="2" type="ORF">AVO45_13005</name>
</gene>
<dbReference type="RefSeq" id="WP_068349042.1">
    <property type="nucleotide sequence ID" value="NZ_LQBQ01000036.1"/>
</dbReference>
<dbReference type="InterPro" id="IPR029787">
    <property type="entry name" value="Nucleotide_cyclase"/>
</dbReference>
<dbReference type="Gene3D" id="1.25.40.10">
    <property type="entry name" value="Tetratricopeptide repeat domain"/>
    <property type="match status" value="1"/>
</dbReference>
<dbReference type="Proteomes" id="UP000053791">
    <property type="component" value="Unassembled WGS sequence"/>
</dbReference>
<dbReference type="CDD" id="cd07302">
    <property type="entry name" value="CHD"/>
    <property type="match status" value="1"/>
</dbReference>
<dbReference type="PROSITE" id="PS50125">
    <property type="entry name" value="GUANYLATE_CYCLASE_2"/>
    <property type="match status" value="1"/>
</dbReference>
<protein>
    <recommendedName>
        <fullName evidence="1">Guanylate cyclase domain-containing protein</fullName>
    </recommendedName>
</protein>
<keyword evidence="3" id="KW-1185">Reference proteome</keyword>
<dbReference type="GO" id="GO:0004016">
    <property type="term" value="F:adenylate cyclase activity"/>
    <property type="evidence" value="ECO:0007669"/>
    <property type="project" value="UniProtKB-ARBA"/>
</dbReference>
<dbReference type="EMBL" id="LQBQ01000036">
    <property type="protein sequence ID" value="KUJ76226.1"/>
    <property type="molecule type" value="Genomic_DNA"/>
</dbReference>
<proteinExistence type="predicted"/>
<evidence type="ECO:0000259" key="1">
    <source>
        <dbReference type="PROSITE" id="PS50125"/>
    </source>
</evidence>
<evidence type="ECO:0000313" key="3">
    <source>
        <dbReference type="Proteomes" id="UP000053791"/>
    </source>
</evidence>
<dbReference type="PANTHER" id="PTHR43081:SF19">
    <property type="entry name" value="PH-SENSITIVE ADENYLATE CYCLASE RV1264"/>
    <property type="match status" value="1"/>
</dbReference>
<dbReference type="SUPFAM" id="SSF55073">
    <property type="entry name" value="Nucleotide cyclase"/>
    <property type="match status" value="1"/>
</dbReference>
<comment type="caution">
    <text evidence="2">The sequence shown here is derived from an EMBL/GenBank/DDBJ whole genome shotgun (WGS) entry which is preliminary data.</text>
</comment>
<dbReference type="InterPro" id="IPR011990">
    <property type="entry name" value="TPR-like_helical_dom_sf"/>
</dbReference>